<protein>
    <submittedName>
        <fullName evidence="2">Uncharacterized protein</fullName>
    </submittedName>
</protein>
<reference evidence="3" key="1">
    <citation type="submission" date="2016-10" db="EMBL/GenBank/DDBJ databases">
        <authorList>
            <person name="Varghese N."/>
        </authorList>
    </citation>
    <scope>NUCLEOTIDE SEQUENCE [LARGE SCALE GENOMIC DNA]</scope>
    <source>
        <strain evidence="3">CGMCC 1.12284</strain>
    </source>
</reference>
<proteinExistence type="predicted"/>
<dbReference type="Proteomes" id="UP000183275">
    <property type="component" value="Unassembled WGS sequence"/>
</dbReference>
<feature type="compositionally biased region" description="Basic and acidic residues" evidence="1">
    <location>
        <begin position="342"/>
        <end position="351"/>
    </location>
</feature>
<evidence type="ECO:0000256" key="1">
    <source>
        <dbReference type="SAM" id="MobiDB-lite"/>
    </source>
</evidence>
<dbReference type="OrthoDB" id="350766at2157"/>
<feature type="region of interest" description="Disordered" evidence="1">
    <location>
        <begin position="332"/>
        <end position="351"/>
    </location>
</feature>
<dbReference type="AlphaFoldDB" id="A0A1I0N1S6"/>
<dbReference type="RefSeq" id="WP_049990616.1">
    <property type="nucleotide sequence ID" value="NZ_FOIS01000002.1"/>
</dbReference>
<accession>A0A1I0N1S6</accession>
<sequence>MDEYPSDQDYKAIVEEKYGRDKAQAFFRRHSHVLVHSGETEDLADLTRRMYIGYDRTNSLKEDVLEKDKRKKATAFIFESEADEEDLIQDLERNRGKGYQYNGNKDLEVQSVVNTDDGFEINLQYEDRSPSRRPLQNTQTRSITVSLTQTDEDGVWQGTQEYRYADEFNAASDFFDDWESKRLSERKPGIKRVNFNLETIPAEDSVEMFNKFLRDTPGDWRFEQVLELGIKQSGESAGVLEEEETEFEEEEEIEEELDEELRGITDAVFKGSSLRENQFVQDCLDSGFYFNSIRALFQDTESPDAIELELKFKQRPKVTFDLSIVEEYERRDDGYDPGNLGPEKRENTRESFRSSIVDLYGEYTDRTALMQDQYGDELTQFNGITENNIDQLHDLGIETPQDLYDADPETLVEEVVNIGKERAEDFTGESVGD</sequence>
<gene>
    <name evidence="2" type="ORF">SAMN05216285_1231</name>
</gene>
<evidence type="ECO:0000313" key="2">
    <source>
        <dbReference type="EMBL" id="SEV94761.1"/>
    </source>
</evidence>
<dbReference type="STRING" id="1202768.SAMN05216285_1231"/>
<evidence type="ECO:0000313" key="3">
    <source>
        <dbReference type="Proteomes" id="UP000183275"/>
    </source>
</evidence>
<keyword evidence="3" id="KW-1185">Reference proteome</keyword>
<dbReference type="Gene3D" id="1.10.150.20">
    <property type="entry name" value="5' to 3' exonuclease, C-terminal subdomain"/>
    <property type="match status" value="1"/>
</dbReference>
<dbReference type="EMBL" id="FOIS01000002">
    <property type="protein sequence ID" value="SEV94761.1"/>
    <property type="molecule type" value="Genomic_DNA"/>
</dbReference>
<name>A0A1I0N1S6_9EURY</name>
<organism evidence="2 3">
    <name type="scientific">Natrinema salifodinae</name>
    <dbReference type="NCBI Taxonomy" id="1202768"/>
    <lineage>
        <taxon>Archaea</taxon>
        <taxon>Methanobacteriati</taxon>
        <taxon>Methanobacteriota</taxon>
        <taxon>Stenosarchaea group</taxon>
        <taxon>Halobacteria</taxon>
        <taxon>Halobacteriales</taxon>
        <taxon>Natrialbaceae</taxon>
        <taxon>Natrinema</taxon>
    </lineage>
</organism>